<sequence>MSLTLTHSVAQLQSTAEGWMTSKDWLAQGDWVCESWEEWSSARATPASDWFGLIDPKGMTAPAEWRVAKPTTRSGVRVLTAPTGTYQHWDPNIPHDLDITWDHVVDLSGFAKFCPFVPHMLYARFVLRVMPQDARVDPSRGPTPKTIYTVTLNPVSWLQTYFCKPADAHREHGRAMCATAVLVGSMIQPWIPKPRLTFSVRWPDAEPIAPSGTRGWVGSLVVGLDVVVWSVDAKVTPLGALSVTSSPSDDYDLVDDDLPPTEDSDEP</sequence>
<name>A0A7T7K9I6_9VIRU</name>
<feature type="region of interest" description="Disordered" evidence="1">
    <location>
        <begin position="244"/>
        <end position="267"/>
    </location>
</feature>
<reference evidence="2" key="2">
    <citation type="submission" date="2020-09" db="EMBL/GenBank/DDBJ databases">
        <authorList>
            <person name="Le Lay C."/>
            <person name="Shi M."/>
            <person name="Bucek A."/>
            <person name="Bourguignon T."/>
            <person name="Lo N."/>
            <person name="Holmes E.C."/>
        </authorList>
    </citation>
    <scope>NUCLEOTIDE SEQUENCE</scope>
    <source>
        <strain evidence="2">MD_2</strain>
    </source>
</reference>
<dbReference type="EMBL" id="MW052125">
    <property type="protein sequence ID" value="QQM16322.1"/>
    <property type="molecule type" value="Genomic_RNA"/>
</dbReference>
<feature type="compositionally biased region" description="Acidic residues" evidence="1">
    <location>
        <begin position="249"/>
        <end position="267"/>
    </location>
</feature>
<organism evidence="2">
    <name type="scientific">Nufsystermes virus</name>
    <dbReference type="NCBI Taxonomy" id="2796621"/>
    <lineage>
        <taxon>Viruses</taxon>
        <taxon>Riboviria</taxon>
    </lineage>
</organism>
<reference evidence="2" key="1">
    <citation type="journal article" date="2020" name="Viruses">
        <title>Unmapped RNA Virus Diversity in Termites and their Symbionts.</title>
        <authorList>
            <person name="Lay C.L."/>
            <person name="Shi M."/>
            <person name="Bucek A."/>
            <person name="Bourguignon T."/>
            <person name="Lo N."/>
            <person name="Holmes E.C."/>
        </authorList>
    </citation>
    <scope>NUCLEOTIDE SEQUENCE</scope>
    <source>
        <strain evidence="2">MD_2</strain>
    </source>
</reference>
<evidence type="ECO:0000256" key="1">
    <source>
        <dbReference type="SAM" id="MobiDB-lite"/>
    </source>
</evidence>
<proteinExistence type="predicted"/>
<protein>
    <submittedName>
        <fullName evidence="2">Uncharacterized protein</fullName>
    </submittedName>
</protein>
<evidence type="ECO:0000313" key="2">
    <source>
        <dbReference type="EMBL" id="QQM16322.1"/>
    </source>
</evidence>
<accession>A0A7T7K9I6</accession>